<evidence type="ECO:0000313" key="1">
    <source>
        <dbReference type="EMBL" id="AID50627.1"/>
    </source>
</evidence>
<dbReference type="Proteomes" id="UP000027382">
    <property type="component" value="Segment"/>
</dbReference>
<protein>
    <submittedName>
        <fullName evidence="1">Uncharacterized protein</fullName>
    </submittedName>
</protein>
<reference evidence="1" key="1">
    <citation type="journal article" date="2014" name="Virology">
        <title>The odd one out: Bacillus ACT bacteriophage CP-51 exhibits unusual properties compared to related Spounavirinae W.Ph. and Bastille.</title>
        <authorList>
            <person name="Klumpp J."/>
            <person name="Schmuki M."/>
            <person name="Sozhamannan S."/>
            <person name="Beyer W."/>
            <person name="Fouts D.E."/>
            <person name="Bernbach V."/>
            <person name="Calendar R."/>
            <person name="Loessner M.J."/>
        </authorList>
    </citation>
    <scope>NUCLEOTIDE SEQUENCE [LARGE SCALE GENOMIC DNA]</scope>
</reference>
<organism evidence="1 2">
    <name type="scientific">Bacillus phage CP-51</name>
    <dbReference type="NCBI Taxonomy" id="1391188"/>
    <lineage>
        <taxon>Viruses</taxon>
        <taxon>Duplodnaviria</taxon>
        <taxon>Heunggongvirae</taxon>
        <taxon>Uroviricota</taxon>
        <taxon>Caudoviricetes</taxon>
        <taxon>Herelleviridae</taxon>
        <taxon>Spounavirinae</taxon>
        <taxon>Siminovitchvirus</taxon>
        <taxon>Siminovitchvirus CP51</taxon>
    </lineage>
</organism>
<sequence>MNQLELKVLNGLAQQGARLSPLSHEDKADKPERRERRFNISKDELRDLAIKLQNIVIWRGCGAGGTFDENYHTPEYHLFSDEWEPFHIRVTRKKDGRSILSVLNNYYWSGTEYDYKALLRLVENHNKLLPLMRKGD</sequence>
<dbReference type="KEGG" id="vg:22277135"/>
<proteinExistence type="predicted"/>
<dbReference type="EMBL" id="KF554508">
    <property type="protein sequence ID" value="AID50627.1"/>
    <property type="molecule type" value="Genomic_DNA"/>
</dbReference>
<name>A0A068EQH3_9CAUD</name>
<dbReference type="GeneID" id="22277135"/>
<evidence type="ECO:0000313" key="2">
    <source>
        <dbReference type="Proteomes" id="UP000027382"/>
    </source>
</evidence>
<dbReference type="RefSeq" id="YP_009099236.1">
    <property type="nucleotide sequence ID" value="NC_025423.1"/>
</dbReference>
<accession>A0A068EQH3</accession>
<keyword evidence="2" id="KW-1185">Reference proteome</keyword>